<evidence type="ECO:0000313" key="8">
    <source>
        <dbReference type="Proteomes" id="UP001610631"/>
    </source>
</evidence>
<dbReference type="Proteomes" id="UP001610631">
    <property type="component" value="Unassembled WGS sequence"/>
</dbReference>
<dbReference type="EMBL" id="JBBDHD010000025">
    <property type="protein sequence ID" value="MFH7595995.1"/>
    <property type="molecule type" value="Genomic_DNA"/>
</dbReference>
<dbReference type="PANTHER" id="PTHR47506:SF3">
    <property type="entry name" value="HTH-TYPE TRANSCRIPTIONAL REGULATOR LMRA"/>
    <property type="match status" value="1"/>
</dbReference>
<sequence>MAATGAGTARGAGKTADTAKTAGAGRQAEPGTRERLVRTASRLMQHGGYESTPVKQLVREAEATLGSLYHFFPGGKQELAVAAIGYGDGEFAQLLGAALDCDPDAARAIEAAAGVLADALAASDWRDGCPVTATALESVGRLPELQEACARSFGNWHELVAAKLRASGIGEEDSRDLAVTVVAALEGAEMTSQVTRSRTPLLLAGRHLSRLVASYAP</sequence>
<evidence type="ECO:0000256" key="2">
    <source>
        <dbReference type="ARBA" id="ARBA00023125"/>
    </source>
</evidence>
<name>A0ABW7PCW6_9ACTN</name>
<dbReference type="Pfam" id="PF21993">
    <property type="entry name" value="TetR_C_13_2"/>
    <property type="match status" value="1"/>
</dbReference>
<dbReference type="Gene3D" id="1.10.357.10">
    <property type="entry name" value="Tetracycline Repressor, domain 2"/>
    <property type="match status" value="1"/>
</dbReference>
<dbReference type="RefSeq" id="WP_395509836.1">
    <property type="nucleotide sequence ID" value="NZ_JBBDHD010000025.1"/>
</dbReference>
<evidence type="ECO:0000256" key="4">
    <source>
        <dbReference type="SAM" id="MobiDB-lite"/>
    </source>
</evidence>
<evidence type="ECO:0000259" key="6">
    <source>
        <dbReference type="Pfam" id="PF21993"/>
    </source>
</evidence>
<keyword evidence="3" id="KW-0804">Transcription</keyword>
<dbReference type="SUPFAM" id="SSF46689">
    <property type="entry name" value="Homeodomain-like"/>
    <property type="match status" value="1"/>
</dbReference>
<keyword evidence="8" id="KW-1185">Reference proteome</keyword>
<evidence type="ECO:0000259" key="5">
    <source>
        <dbReference type="Pfam" id="PF00440"/>
    </source>
</evidence>
<feature type="compositionally biased region" description="Low complexity" evidence="4">
    <location>
        <begin position="1"/>
        <end position="26"/>
    </location>
</feature>
<feature type="domain" description="HTH tetR-type" evidence="5">
    <location>
        <begin position="37"/>
        <end position="82"/>
    </location>
</feature>
<keyword evidence="1" id="KW-0805">Transcription regulation</keyword>
<dbReference type="InterPro" id="IPR036271">
    <property type="entry name" value="Tet_transcr_reg_TetR-rel_C_sf"/>
</dbReference>
<accession>A0ABW7PCW6</accession>
<protein>
    <submittedName>
        <fullName evidence="7">TetR/AcrR family transcriptional regulator</fullName>
    </submittedName>
</protein>
<evidence type="ECO:0000256" key="1">
    <source>
        <dbReference type="ARBA" id="ARBA00023015"/>
    </source>
</evidence>
<feature type="region of interest" description="Disordered" evidence="4">
    <location>
        <begin position="1"/>
        <end position="35"/>
    </location>
</feature>
<keyword evidence="2" id="KW-0238">DNA-binding</keyword>
<dbReference type="InterPro" id="IPR054156">
    <property type="entry name" value="YxaF_TetR_C"/>
</dbReference>
<organism evidence="7 8">
    <name type="scientific">Streptomyces racemochromogenes</name>
    <dbReference type="NCBI Taxonomy" id="67353"/>
    <lineage>
        <taxon>Bacteria</taxon>
        <taxon>Bacillati</taxon>
        <taxon>Actinomycetota</taxon>
        <taxon>Actinomycetes</taxon>
        <taxon>Kitasatosporales</taxon>
        <taxon>Streptomycetaceae</taxon>
        <taxon>Streptomyces</taxon>
    </lineage>
</organism>
<dbReference type="SUPFAM" id="SSF48498">
    <property type="entry name" value="Tetracyclin repressor-like, C-terminal domain"/>
    <property type="match status" value="1"/>
</dbReference>
<dbReference type="Pfam" id="PF00440">
    <property type="entry name" value="TetR_N"/>
    <property type="match status" value="1"/>
</dbReference>
<gene>
    <name evidence="7" type="ORF">WDV06_12955</name>
</gene>
<dbReference type="InterPro" id="IPR001647">
    <property type="entry name" value="HTH_TetR"/>
</dbReference>
<evidence type="ECO:0000313" key="7">
    <source>
        <dbReference type="EMBL" id="MFH7595995.1"/>
    </source>
</evidence>
<dbReference type="InterPro" id="IPR009057">
    <property type="entry name" value="Homeodomain-like_sf"/>
</dbReference>
<feature type="domain" description="Transcriptional regulator LmrA/YxaF-like C-terminal" evidence="6">
    <location>
        <begin position="106"/>
        <end position="207"/>
    </location>
</feature>
<comment type="caution">
    <text evidence="7">The sequence shown here is derived from an EMBL/GenBank/DDBJ whole genome shotgun (WGS) entry which is preliminary data.</text>
</comment>
<proteinExistence type="predicted"/>
<reference evidence="7 8" key="1">
    <citation type="submission" date="2024-03" db="EMBL/GenBank/DDBJ databases">
        <title>Whole genome sequencing of Streptomyces racemochromogenes, to identify antimicrobial biosynthetic gene clusters.</title>
        <authorList>
            <person name="Suryawanshi P."/>
            <person name="Krishnaraj P.U."/>
            <person name="Arun Y.P."/>
            <person name="Suryawanshi M.P."/>
            <person name="Rakshit O."/>
        </authorList>
    </citation>
    <scope>NUCLEOTIDE SEQUENCE [LARGE SCALE GENOMIC DNA]</scope>
    <source>
        <strain evidence="7 8">AUDT626</strain>
    </source>
</reference>
<evidence type="ECO:0000256" key="3">
    <source>
        <dbReference type="ARBA" id="ARBA00023163"/>
    </source>
</evidence>
<dbReference type="PANTHER" id="PTHR47506">
    <property type="entry name" value="TRANSCRIPTIONAL REGULATORY PROTEIN"/>
    <property type="match status" value="1"/>
</dbReference>